<sequence length="153" mass="17281">MTRVCRRGLCYKHLHIKTLKEELYNGGGFARCFLDDRIHVFLLCKLCSLYRLLPQKKKEEYSEQAAVGGTPVERRGWTIRHACPRNGSGVDAVKNGTLHMNDEWASERSSNSQEQRNSLSSPKSTSSRAFSTATLSRREHLIAEEIPGPESCV</sequence>
<protein>
    <submittedName>
        <fullName evidence="2">Uncharacterized protein</fullName>
    </submittedName>
</protein>
<reference evidence="2 3" key="1">
    <citation type="submission" date="2017-07" db="EMBL/GenBank/DDBJ databases">
        <authorList>
            <person name="Talla V."/>
            <person name="Backstrom N."/>
        </authorList>
    </citation>
    <scope>NUCLEOTIDE SEQUENCE [LARGE SCALE GENOMIC DNA]</scope>
</reference>
<dbReference type="Proteomes" id="UP000324832">
    <property type="component" value="Unassembled WGS sequence"/>
</dbReference>
<keyword evidence="3" id="KW-1185">Reference proteome</keyword>
<organism evidence="2 3">
    <name type="scientific">Leptidea sinapis</name>
    <dbReference type="NCBI Taxonomy" id="189913"/>
    <lineage>
        <taxon>Eukaryota</taxon>
        <taxon>Metazoa</taxon>
        <taxon>Ecdysozoa</taxon>
        <taxon>Arthropoda</taxon>
        <taxon>Hexapoda</taxon>
        <taxon>Insecta</taxon>
        <taxon>Pterygota</taxon>
        <taxon>Neoptera</taxon>
        <taxon>Endopterygota</taxon>
        <taxon>Lepidoptera</taxon>
        <taxon>Glossata</taxon>
        <taxon>Ditrysia</taxon>
        <taxon>Papilionoidea</taxon>
        <taxon>Pieridae</taxon>
        <taxon>Dismorphiinae</taxon>
        <taxon>Leptidea</taxon>
    </lineage>
</organism>
<feature type="region of interest" description="Disordered" evidence="1">
    <location>
        <begin position="102"/>
        <end position="133"/>
    </location>
</feature>
<feature type="compositionally biased region" description="Polar residues" evidence="1">
    <location>
        <begin position="107"/>
        <end position="133"/>
    </location>
</feature>
<accession>A0A5E4QDQ3</accession>
<evidence type="ECO:0000313" key="2">
    <source>
        <dbReference type="EMBL" id="VVC96423.1"/>
    </source>
</evidence>
<dbReference type="AlphaFoldDB" id="A0A5E4QDQ3"/>
<gene>
    <name evidence="2" type="ORF">LSINAPIS_LOCUS7931</name>
</gene>
<name>A0A5E4QDQ3_9NEOP</name>
<dbReference type="EMBL" id="FZQP02002725">
    <property type="protein sequence ID" value="VVC96423.1"/>
    <property type="molecule type" value="Genomic_DNA"/>
</dbReference>
<proteinExistence type="predicted"/>
<evidence type="ECO:0000313" key="3">
    <source>
        <dbReference type="Proteomes" id="UP000324832"/>
    </source>
</evidence>
<evidence type="ECO:0000256" key="1">
    <source>
        <dbReference type="SAM" id="MobiDB-lite"/>
    </source>
</evidence>